<proteinExistence type="inferred from homology"/>
<dbReference type="PROSITE" id="PS00125">
    <property type="entry name" value="SER_THR_PHOSPHATASE"/>
    <property type="match status" value="1"/>
</dbReference>
<dbReference type="SUPFAM" id="SSF56300">
    <property type="entry name" value="Metallo-dependent phosphatases"/>
    <property type="match status" value="1"/>
</dbReference>
<accession>U6KQZ4</accession>
<dbReference type="InterPro" id="IPR006186">
    <property type="entry name" value="Ser/Thr-sp_prot-phosphatase"/>
</dbReference>
<dbReference type="EC" id="3.1.3.16" evidence="1"/>
<protein>
    <recommendedName>
        <fullName evidence="1">Serine/threonine-protein phosphatase</fullName>
        <ecNumber evidence="1">3.1.3.16</ecNumber>
    </recommendedName>
</protein>
<dbReference type="PANTHER" id="PTHR46422">
    <property type="entry name" value="SERINE/THREONINE-PROTEIN PHOSPHATASE BSL3"/>
    <property type="match status" value="1"/>
</dbReference>
<dbReference type="AlphaFoldDB" id="U6KQZ4"/>
<reference evidence="3" key="1">
    <citation type="submission" date="2013-10" db="EMBL/GenBank/DDBJ databases">
        <title>Genomic analysis of the causative agents of coccidiosis in chickens.</title>
        <authorList>
            <person name="Reid A.J."/>
            <person name="Blake D."/>
            <person name="Billington K."/>
            <person name="Browne H."/>
            <person name="Dunn M."/>
            <person name="Hung S."/>
            <person name="Kawahara F."/>
            <person name="Miranda-Saavedra D."/>
            <person name="Mourier T."/>
            <person name="Nagra H."/>
            <person name="Otto T.D."/>
            <person name="Rawlings N."/>
            <person name="Sanchez A."/>
            <person name="Sanders M."/>
            <person name="Subramaniam C."/>
            <person name="Tay Y."/>
            <person name="Dear P."/>
            <person name="Doerig C."/>
            <person name="Gruber A."/>
            <person name="Parkinson J."/>
            <person name="Shirley M."/>
            <person name="Wan K.L."/>
            <person name="Berriman M."/>
            <person name="Tomley F."/>
            <person name="Pain A."/>
        </authorList>
    </citation>
    <scope>NUCLEOTIDE SEQUENCE [LARGE SCALE GENOMIC DNA]</scope>
    <source>
        <strain evidence="3">Houghton</strain>
    </source>
</reference>
<name>U6KQZ4_EIMTE</name>
<dbReference type="InterPro" id="IPR004843">
    <property type="entry name" value="Calcineurin-like_PHP"/>
</dbReference>
<gene>
    <name evidence="3" type="ORF">ETH_00038095</name>
</gene>
<dbReference type="GO" id="GO:0004722">
    <property type="term" value="F:protein serine/threonine phosphatase activity"/>
    <property type="evidence" value="ECO:0007669"/>
    <property type="project" value="UniProtKB-EC"/>
</dbReference>
<keyword evidence="4" id="KW-1185">Reference proteome</keyword>
<dbReference type="Gene3D" id="3.60.21.10">
    <property type="match status" value="1"/>
</dbReference>
<evidence type="ECO:0000313" key="4">
    <source>
        <dbReference type="Proteomes" id="UP000030747"/>
    </source>
</evidence>
<evidence type="ECO:0000256" key="1">
    <source>
        <dbReference type="RuleBase" id="RU004273"/>
    </source>
</evidence>
<dbReference type="RefSeq" id="XP_013229555.1">
    <property type="nucleotide sequence ID" value="XM_013374101.1"/>
</dbReference>
<dbReference type="OrthoDB" id="347064at2759"/>
<reference evidence="3" key="2">
    <citation type="submission" date="2013-10" db="EMBL/GenBank/DDBJ databases">
        <authorList>
            <person name="Aslett M."/>
        </authorList>
    </citation>
    <scope>NUCLEOTIDE SEQUENCE [LARGE SCALE GENOMIC DNA]</scope>
    <source>
        <strain evidence="3">Houghton</strain>
    </source>
</reference>
<keyword evidence="1 3" id="KW-0378">Hydrolase</keyword>
<comment type="similarity">
    <text evidence="1">Belongs to the PPP phosphatase family.</text>
</comment>
<dbReference type="GeneID" id="25256660"/>
<evidence type="ECO:0000259" key="2">
    <source>
        <dbReference type="PROSITE" id="PS00125"/>
    </source>
</evidence>
<dbReference type="VEuPathDB" id="ToxoDB:ETH_00038095"/>
<dbReference type="PANTHER" id="PTHR46422:SF11">
    <property type="entry name" value="SERINE_THREONINE-PROTEIN PHOSPHATASE"/>
    <property type="match status" value="1"/>
</dbReference>
<dbReference type="SMART" id="SM00156">
    <property type="entry name" value="PP2Ac"/>
    <property type="match status" value="1"/>
</dbReference>
<organism evidence="3 4">
    <name type="scientific">Eimeria tenella</name>
    <name type="common">Coccidian parasite</name>
    <dbReference type="NCBI Taxonomy" id="5802"/>
    <lineage>
        <taxon>Eukaryota</taxon>
        <taxon>Sar</taxon>
        <taxon>Alveolata</taxon>
        <taxon>Apicomplexa</taxon>
        <taxon>Conoidasida</taxon>
        <taxon>Coccidia</taxon>
        <taxon>Eucoccidiorida</taxon>
        <taxon>Eimeriorina</taxon>
        <taxon>Eimeriidae</taxon>
        <taxon>Eimeria</taxon>
    </lineage>
</organism>
<sequence>MWTAGATPWRPFACFSLSNCWRQEERRRGALAARLPATRRVKYPRQVHLLRGNHEDPAINALYGFQEECRRRLQEDPLQEGSCWKSFNKVFEFLPIAALVENRIFCIHGGIGGSVHSVAQLHQLQRPLRVAQVPQTPQEQQVTDLLWSDPTESDGVLGVAPNEVRDPDGSGRICKFGPDRVLHFLAANGLALIIRAHECVMDGFERFAGGKLITLFSATNYCNHHQNAGALLYIRRDLTIIPKLIYPANALSQYITW</sequence>
<dbReference type="PRINTS" id="PR00114">
    <property type="entry name" value="STPHPHTASE"/>
</dbReference>
<dbReference type="Proteomes" id="UP000030747">
    <property type="component" value="Unassembled WGS sequence"/>
</dbReference>
<dbReference type="EMBL" id="HG674046">
    <property type="protein sequence ID" value="CDJ38799.1"/>
    <property type="molecule type" value="Genomic_DNA"/>
</dbReference>
<dbReference type="VEuPathDB" id="ToxoDB:ETH2_0842400"/>
<dbReference type="Pfam" id="PF00149">
    <property type="entry name" value="Metallophos"/>
    <property type="match status" value="1"/>
</dbReference>
<evidence type="ECO:0000313" key="3">
    <source>
        <dbReference type="EMBL" id="CDJ38799.1"/>
    </source>
</evidence>
<feature type="domain" description="Serine/threonine specific protein phosphatases" evidence="2">
    <location>
        <begin position="50"/>
        <end position="55"/>
    </location>
</feature>
<comment type="catalytic activity">
    <reaction evidence="1">
        <text>O-phospho-L-threonyl-[protein] + H2O = L-threonyl-[protein] + phosphate</text>
        <dbReference type="Rhea" id="RHEA:47004"/>
        <dbReference type="Rhea" id="RHEA-COMP:11060"/>
        <dbReference type="Rhea" id="RHEA-COMP:11605"/>
        <dbReference type="ChEBI" id="CHEBI:15377"/>
        <dbReference type="ChEBI" id="CHEBI:30013"/>
        <dbReference type="ChEBI" id="CHEBI:43474"/>
        <dbReference type="ChEBI" id="CHEBI:61977"/>
        <dbReference type="EC" id="3.1.3.16"/>
    </reaction>
</comment>
<dbReference type="OMA" id="LARDNHE"/>
<dbReference type="InterPro" id="IPR029052">
    <property type="entry name" value="Metallo-depent_PP-like"/>
</dbReference>